<dbReference type="PANTHER" id="PTHR10109">
    <property type="entry name" value="MATRIX GLA PROTEIN"/>
    <property type="match status" value="1"/>
</dbReference>
<dbReference type="GO" id="GO:0001503">
    <property type="term" value="P:ossification"/>
    <property type="evidence" value="ECO:0007669"/>
    <property type="project" value="UniProtKB-KW"/>
</dbReference>
<dbReference type="InterPro" id="IPR000294">
    <property type="entry name" value="GLA_domain"/>
</dbReference>
<dbReference type="GO" id="GO:0030154">
    <property type="term" value="P:cell differentiation"/>
    <property type="evidence" value="ECO:0007669"/>
    <property type="project" value="UniProtKB-KW"/>
</dbReference>
<keyword evidence="12" id="KW-0732">Signal</keyword>
<keyword evidence="9" id="KW-0892">Osteogenesis</keyword>
<dbReference type="GO" id="GO:0051216">
    <property type="term" value="P:cartilage development"/>
    <property type="evidence" value="ECO:0007669"/>
    <property type="project" value="UniProtKB-KW"/>
</dbReference>
<dbReference type="Proteomes" id="UP001346869">
    <property type="component" value="Unassembled WGS sequence"/>
</dbReference>
<evidence type="ECO:0000256" key="5">
    <source>
        <dbReference type="ARBA" id="ARBA00022479"/>
    </source>
</evidence>
<accession>A0AAN7X9N8</accession>
<evidence type="ECO:0000259" key="13">
    <source>
        <dbReference type="PROSITE" id="PS50998"/>
    </source>
</evidence>
<evidence type="ECO:0000256" key="6">
    <source>
        <dbReference type="ARBA" id="ARBA00022525"/>
    </source>
</evidence>
<proteinExistence type="inferred from homology"/>
<keyword evidence="10" id="KW-1015">Disulfide bond</keyword>
<gene>
    <name evidence="14" type="ORF">PBY51_008274</name>
</gene>
<evidence type="ECO:0000256" key="11">
    <source>
        <dbReference type="ARBA" id="ARBA00023188"/>
    </source>
</evidence>
<dbReference type="PANTHER" id="PTHR10109:SF0">
    <property type="entry name" value="MATRIX GLA PROTEIN"/>
    <property type="match status" value="1"/>
</dbReference>
<keyword evidence="15" id="KW-1185">Reference proteome</keyword>
<evidence type="ECO:0000256" key="2">
    <source>
        <dbReference type="ARBA" id="ARBA00008850"/>
    </source>
</evidence>
<evidence type="ECO:0000256" key="4">
    <source>
        <dbReference type="ARBA" id="ARBA00022473"/>
    </source>
</evidence>
<dbReference type="Pfam" id="PF25890">
    <property type="entry name" value="BGLAP_C"/>
    <property type="match status" value="1"/>
</dbReference>
<protein>
    <recommendedName>
        <fullName evidence="3">Matrix Gla protein</fullName>
    </recommendedName>
</protein>
<keyword evidence="6" id="KW-0964">Secreted</keyword>
<dbReference type="GO" id="GO:0005509">
    <property type="term" value="F:calcium ion binding"/>
    <property type="evidence" value="ECO:0007669"/>
    <property type="project" value="InterPro"/>
</dbReference>
<evidence type="ECO:0000313" key="15">
    <source>
        <dbReference type="Proteomes" id="UP001346869"/>
    </source>
</evidence>
<evidence type="ECO:0000256" key="12">
    <source>
        <dbReference type="SAM" id="SignalP"/>
    </source>
</evidence>
<evidence type="ECO:0000256" key="7">
    <source>
        <dbReference type="ARBA" id="ARBA00022553"/>
    </source>
</evidence>
<evidence type="ECO:0000313" key="14">
    <source>
        <dbReference type="EMBL" id="KAK5856695.1"/>
    </source>
</evidence>
<evidence type="ECO:0000256" key="10">
    <source>
        <dbReference type="ARBA" id="ARBA00023157"/>
    </source>
</evidence>
<evidence type="ECO:0000256" key="3">
    <source>
        <dbReference type="ARBA" id="ARBA00017145"/>
    </source>
</evidence>
<dbReference type="GO" id="GO:0005576">
    <property type="term" value="C:extracellular region"/>
    <property type="evidence" value="ECO:0007669"/>
    <property type="project" value="UniProtKB-SubCell"/>
</dbReference>
<feature type="chain" id="PRO_5043045465" description="Matrix Gla protein" evidence="12">
    <location>
        <begin position="20"/>
        <end position="111"/>
    </location>
</feature>
<feature type="domain" description="Gla" evidence="13">
    <location>
        <begin position="55"/>
        <end position="101"/>
    </location>
</feature>
<organism evidence="14 15">
    <name type="scientific">Eleginops maclovinus</name>
    <name type="common">Patagonian blennie</name>
    <name type="synonym">Eleginus maclovinus</name>
    <dbReference type="NCBI Taxonomy" id="56733"/>
    <lineage>
        <taxon>Eukaryota</taxon>
        <taxon>Metazoa</taxon>
        <taxon>Chordata</taxon>
        <taxon>Craniata</taxon>
        <taxon>Vertebrata</taxon>
        <taxon>Euteleostomi</taxon>
        <taxon>Actinopterygii</taxon>
        <taxon>Neopterygii</taxon>
        <taxon>Teleostei</taxon>
        <taxon>Neoteleostei</taxon>
        <taxon>Acanthomorphata</taxon>
        <taxon>Eupercaria</taxon>
        <taxon>Perciformes</taxon>
        <taxon>Notothenioidei</taxon>
        <taxon>Eleginopidae</taxon>
        <taxon>Eleginops</taxon>
    </lineage>
</organism>
<reference evidence="14 15" key="2">
    <citation type="journal article" date="2023" name="Mol. Biol. Evol.">
        <title>Genomics of Secondarily Temperate Adaptation in the Only Non-Antarctic Icefish.</title>
        <authorList>
            <person name="Rivera-Colon A.G."/>
            <person name="Rayamajhi N."/>
            <person name="Minhas B.F."/>
            <person name="Madrigal G."/>
            <person name="Bilyk K.T."/>
            <person name="Yoon V."/>
            <person name="Hune M."/>
            <person name="Gregory S."/>
            <person name="Cheng C.H.C."/>
            <person name="Catchen J.M."/>
        </authorList>
    </citation>
    <scope>NUCLEOTIDE SEQUENCE [LARGE SCALE GENOMIC DNA]</scope>
    <source>
        <strain evidence="14">JMC-PN-2008</strain>
    </source>
</reference>
<dbReference type="AlphaFoldDB" id="A0AAN7X9N8"/>
<dbReference type="SUPFAM" id="SSF57630">
    <property type="entry name" value="GLA-domain"/>
    <property type="match status" value="1"/>
</dbReference>
<dbReference type="InterPro" id="IPR058704">
    <property type="entry name" value="BGLAP-like_C"/>
</dbReference>
<dbReference type="EMBL" id="JAUZQC010000017">
    <property type="protein sequence ID" value="KAK5856695.1"/>
    <property type="molecule type" value="Genomic_DNA"/>
</dbReference>
<sequence length="111" mass="13085">MKSLFQFLAIFAVVSFCICYDSHESTESIEDLFVPQGQANSFIRQGNVHNPPRENGRHFYNFRRKVKTVAERRSETCEDYTPCRFYARSNGFQKAYQRYFGNPNLPPRPVY</sequence>
<dbReference type="PROSITE" id="PS50998">
    <property type="entry name" value="GLA_2"/>
    <property type="match status" value="1"/>
</dbReference>
<keyword evidence="8" id="KW-0221">Differentiation</keyword>
<comment type="similarity">
    <text evidence="2">Belongs to the osteocalcin/matrix Gla protein family.</text>
</comment>
<evidence type="ECO:0000256" key="8">
    <source>
        <dbReference type="ARBA" id="ARBA00022782"/>
    </source>
</evidence>
<keyword evidence="4" id="KW-0217">Developmental protein</keyword>
<keyword evidence="7" id="KW-0597">Phosphoprotein</keyword>
<reference evidence="14 15" key="1">
    <citation type="journal article" date="2023" name="Genes (Basel)">
        <title>Chromosome-Level Genome Assembly and Circadian Gene Repertoire of the Patagonia Blennie Eleginops maclovinus-The Closest Ancestral Proxy of Antarctic Cryonotothenioids.</title>
        <authorList>
            <person name="Cheng C.C."/>
            <person name="Rivera-Colon A.G."/>
            <person name="Minhas B.F."/>
            <person name="Wilson L."/>
            <person name="Rayamajhi N."/>
            <person name="Vargas-Chacoff L."/>
            <person name="Catchen J.M."/>
        </authorList>
    </citation>
    <scope>NUCLEOTIDE SEQUENCE [LARGE SCALE GENOMIC DNA]</scope>
    <source>
        <strain evidence="14">JMC-PN-2008</strain>
    </source>
</reference>
<dbReference type="InterPro" id="IPR027118">
    <property type="entry name" value="MGP"/>
</dbReference>
<comment type="subcellular location">
    <subcellularLocation>
        <location evidence="1">Secreted</location>
    </subcellularLocation>
</comment>
<keyword evidence="11" id="KW-0891">Chondrogenesis</keyword>
<keyword evidence="5" id="KW-0301">Gamma-carboxyglutamic acid</keyword>
<dbReference type="GO" id="GO:0031012">
    <property type="term" value="C:extracellular matrix"/>
    <property type="evidence" value="ECO:0007669"/>
    <property type="project" value="InterPro"/>
</dbReference>
<comment type="caution">
    <text evidence="14">The sequence shown here is derived from an EMBL/GenBank/DDBJ whole genome shotgun (WGS) entry which is preliminary data.</text>
</comment>
<feature type="signal peptide" evidence="12">
    <location>
        <begin position="1"/>
        <end position="19"/>
    </location>
</feature>
<dbReference type="InterPro" id="IPR035972">
    <property type="entry name" value="GLA-like_dom_SF"/>
</dbReference>
<name>A0AAN7X9N8_ELEMC</name>
<evidence type="ECO:0000256" key="9">
    <source>
        <dbReference type="ARBA" id="ARBA00022855"/>
    </source>
</evidence>
<evidence type="ECO:0000256" key="1">
    <source>
        <dbReference type="ARBA" id="ARBA00004613"/>
    </source>
</evidence>